<dbReference type="RefSeq" id="WP_124231101.1">
    <property type="nucleotide sequence ID" value="NZ_CATNZC010000002.1"/>
</dbReference>
<dbReference type="PROSITE" id="PS51099">
    <property type="entry name" value="PTS_EIIB_TYPE_2"/>
    <property type="match status" value="1"/>
</dbReference>
<dbReference type="InterPro" id="IPR016152">
    <property type="entry name" value="PTrfase/Anion_transptr"/>
</dbReference>
<dbReference type="SUPFAM" id="SSF52794">
    <property type="entry name" value="PTS system IIB component-like"/>
    <property type="match status" value="1"/>
</dbReference>
<dbReference type="InterPro" id="IPR036388">
    <property type="entry name" value="WH-like_DNA-bd_sf"/>
</dbReference>
<name>A0AAE8K605_CLOPF</name>
<keyword evidence="1" id="KW-0808">Transferase</keyword>
<evidence type="ECO:0000256" key="3">
    <source>
        <dbReference type="ARBA" id="ARBA00023015"/>
    </source>
</evidence>
<keyword evidence="2" id="KW-0677">Repeat</keyword>
<dbReference type="SUPFAM" id="SSF63520">
    <property type="entry name" value="PTS-regulatory domain, PRD"/>
    <property type="match status" value="2"/>
</dbReference>
<evidence type="ECO:0000313" key="9">
    <source>
        <dbReference type="EMBL" id="RQN22586.1"/>
    </source>
</evidence>
<comment type="caution">
    <text evidence="9">The sequence shown here is derived from an EMBL/GenBank/DDBJ whole genome shotgun (WGS) entry which is preliminary data.</text>
</comment>
<dbReference type="Proteomes" id="UP000273641">
    <property type="component" value="Unassembled WGS sequence"/>
</dbReference>
<dbReference type="PROSITE" id="PS51094">
    <property type="entry name" value="PTS_EIIA_TYPE_2"/>
    <property type="match status" value="1"/>
</dbReference>
<keyword evidence="4" id="KW-0010">Activator</keyword>
<accession>A0AAE8K605</accession>
<gene>
    <name evidence="9" type="ORF">EHZ11_15470</name>
</gene>
<dbReference type="PROSITE" id="PS00372">
    <property type="entry name" value="PTS_EIIA_TYPE_2_HIS"/>
    <property type="match status" value="1"/>
</dbReference>
<evidence type="ECO:0000259" key="7">
    <source>
        <dbReference type="PROSITE" id="PS51099"/>
    </source>
</evidence>
<dbReference type="InterPro" id="IPR007737">
    <property type="entry name" value="Mga_HTH"/>
</dbReference>
<dbReference type="GO" id="GO:0009401">
    <property type="term" value="P:phosphoenolpyruvate-dependent sugar phosphotransferase system"/>
    <property type="evidence" value="ECO:0007669"/>
    <property type="project" value="InterPro"/>
</dbReference>
<dbReference type="InterPro" id="IPR036095">
    <property type="entry name" value="PTS_EIIB-like_sf"/>
</dbReference>
<evidence type="ECO:0000256" key="5">
    <source>
        <dbReference type="ARBA" id="ARBA00023163"/>
    </source>
</evidence>
<dbReference type="GO" id="GO:0008982">
    <property type="term" value="F:protein-N(PI)-phosphohistidine-sugar phosphotransferase activity"/>
    <property type="evidence" value="ECO:0007669"/>
    <property type="project" value="InterPro"/>
</dbReference>
<evidence type="ECO:0000256" key="1">
    <source>
        <dbReference type="ARBA" id="ARBA00022679"/>
    </source>
</evidence>
<evidence type="ECO:0000259" key="6">
    <source>
        <dbReference type="PROSITE" id="PS51094"/>
    </source>
</evidence>
<dbReference type="Pfam" id="PF00359">
    <property type="entry name" value="PTS_EIIA_2"/>
    <property type="match status" value="1"/>
</dbReference>
<dbReference type="Gene3D" id="3.40.50.2300">
    <property type="match status" value="1"/>
</dbReference>
<feature type="domain" description="PTS EIIA type-2" evidence="6">
    <location>
        <begin position="508"/>
        <end position="647"/>
    </location>
</feature>
<organism evidence="9 10">
    <name type="scientific">Clostridium perfringens</name>
    <dbReference type="NCBI Taxonomy" id="1502"/>
    <lineage>
        <taxon>Bacteria</taxon>
        <taxon>Bacillati</taxon>
        <taxon>Bacillota</taxon>
        <taxon>Clostridia</taxon>
        <taxon>Eubacteriales</taxon>
        <taxon>Clostridiaceae</taxon>
        <taxon>Clostridium</taxon>
    </lineage>
</organism>
<dbReference type="Gene3D" id="3.40.930.10">
    <property type="entry name" value="Mannitol-specific EII, Chain A"/>
    <property type="match status" value="1"/>
</dbReference>
<dbReference type="InterPro" id="IPR013011">
    <property type="entry name" value="PTS_EIIB_2"/>
</dbReference>
<dbReference type="InterPro" id="IPR003501">
    <property type="entry name" value="PTS_EIIB_2/3"/>
</dbReference>
<dbReference type="PROSITE" id="PS51372">
    <property type="entry name" value="PRD_2"/>
    <property type="match status" value="2"/>
</dbReference>
<dbReference type="InterPro" id="IPR013196">
    <property type="entry name" value="HTH_11"/>
</dbReference>
<dbReference type="Pfam" id="PF00874">
    <property type="entry name" value="PRD"/>
    <property type="match status" value="2"/>
</dbReference>
<keyword evidence="3" id="KW-0805">Transcription regulation</keyword>
<dbReference type="Pfam" id="PF05043">
    <property type="entry name" value="Mga"/>
    <property type="match status" value="1"/>
</dbReference>
<protein>
    <submittedName>
        <fullName evidence="9">Transcription antiterminator</fullName>
    </submittedName>
</protein>
<feature type="domain" description="PRD" evidence="8">
    <location>
        <begin position="301"/>
        <end position="408"/>
    </location>
</feature>
<dbReference type="PANTHER" id="PTHR30185">
    <property type="entry name" value="CRYPTIC BETA-GLUCOSIDE BGL OPERON ANTITERMINATOR"/>
    <property type="match status" value="1"/>
</dbReference>
<feature type="domain" description="PRD" evidence="8">
    <location>
        <begin position="193"/>
        <end position="295"/>
    </location>
</feature>
<dbReference type="PANTHER" id="PTHR30185:SF13">
    <property type="entry name" value="LICABCH OPERON REGULATOR-RELATED"/>
    <property type="match status" value="1"/>
</dbReference>
<dbReference type="Gene3D" id="1.10.10.10">
    <property type="entry name" value="Winged helix-like DNA-binding domain superfamily/Winged helix DNA-binding domain"/>
    <property type="match status" value="2"/>
</dbReference>
<dbReference type="InterPro" id="IPR050661">
    <property type="entry name" value="BglG_antiterminators"/>
</dbReference>
<feature type="domain" description="PTS EIIB type-2" evidence="7">
    <location>
        <begin position="414"/>
        <end position="504"/>
    </location>
</feature>
<evidence type="ECO:0000256" key="4">
    <source>
        <dbReference type="ARBA" id="ARBA00023159"/>
    </source>
</evidence>
<proteinExistence type="predicted"/>
<dbReference type="SUPFAM" id="SSF55804">
    <property type="entry name" value="Phoshotransferase/anion transport protein"/>
    <property type="match status" value="1"/>
</dbReference>
<keyword evidence="5" id="KW-0804">Transcription</keyword>
<dbReference type="AlphaFoldDB" id="A0AAE8K605"/>
<sequence length="652" mass="74886">MIYNSLNSRQDKILKALINNSGYINGDNLSKLIEISKKTLQKEIPILNDFLIEYGCSIVSARGIGYKFECKNNKSFKLLSDKLKKEDTLIEEKESRINSILSILAFSSVCYGKGSVKVEELSDKLYVSSSTIKNDIKEAKSILKKYDLNISRSGNSGINLIGTERKIRGFISGFLVKRYNNNYSNEINMLFGYENDYFTLVAENVLNTLEKFSLDITDLGFNNLCTHILITIYRIRSNKIVGFDVSDIDFKEEEYNAAIYLKNLVENSFNVKFPKSEIIYLYQHLIAQKRVYIDKHVSMSKEDNKILEWIKECNENINNYTGIDFNMDETLCKGLLTHLRSAFNRIDSGMKIKNFMLNDIKINYPFAFEIATYFSKTLSDLYKKDIDENEIGFIAMHFGGAIERLKVEKRLKRYKTIVVCATGVGTSILLKSKLESKFNDILEIVGFYPAFKLKAIDLSKVDFIISTIPLEINNTKVIQVSPILLDEDCNKINSFLRYKNYNINEQSSLFKEDLIFKDLEFKNNIEAINFLSSKLLELGYIDKTMKDSYIERENIGTTEIGNLVAIPHGMQGEVYKEGVALGILKDPMKWNCGQVQLIVMLCIRNNDIKRNEKLFLNIYKNLNSKEKVMNIIQSSSLDELLNINSFSSTYCL</sequence>
<dbReference type="Pfam" id="PF02302">
    <property type="entry name" value="PTS_IIB"/>
    <property type="match status" value="1"/>
</dbReference>
<dbReference type="Pfam" id="PF08279">
    <property type="entry name" value="HTH_11"/>
    <property type="match status" value="1"/>
</dbReference>
<dbReference type="InterPro" id="IPR011608">
    <property type="entry name" value="PRD"/>
</dbReference>
<evidence type="ECO:0000259" key="8">
    <source>
        <dbReference type="PROSITE" id="PS51372"/>
    </source>
</evidence>
<dbReference type="CDD" id="cd05568">
    <property type="entry name" value="PTS_IIB_bgl_like"/>
    <property type="match status" value="1"/>
</dbReference>
<dbReference type="Gene3D" id="1.10.1790.10">
    <property type="entry name" value="PRD domain"/>
    <property type="match status" value="2"/>
</dbReference>
<dbReference type="GO" id="GO:0006355">
    <property type="term" value="P:regulation of DNA-templated transcription"/>
    <property type="evidence" value="ECO:0007669"/>
    <property type="project" value="InterPro"/>
</dbReference>
<dbReference type="CDD" id="cd00211">
    <property type="entry name" value="PTS_IIA_fru"/>
    <property type="match status" value="1"/>
</dbReference>
<evidence type="ECO:0000313" key="10">
    <source>
        <dbReference type="Proteomes" id="UP000273641"/>
    </source>
</evidence>
<dbReference type="InterPro" id="IPR002178">
    <property type="entry name" value="PTS_EIIA_type-2_dom"/>
</dbReference>
<dbReference type="InterPro" id="IPR036634">
    <property type="entry name" value="PRD_sf"/>
</dbReference>
<dbReference type="EMBL" id="RQNR01000026">
    <property type="protein sequence ID" value="RQN22586.1"/>
    <property type="molecule type" value="Genomic_DNA"/>
</dbReference>
<evidence type="ECO:0000256" key="2">
    <source>
        <dbReference type="ARBA" id="ARBA00022737"/>
    </source>
</evidence>
<reference evidence="9 10" key="1">
    <citation type="submission" date="2018-11" db="EMBL/GenBank/DDBJ databases">
        <title>Draft genome sequences of potential pathogenic Clostridium perfringens from environmental surface water in the North West Province, South Africa.</title>
        <authorList>
            <person name="Fourie J.C.J."/>
            <person name="Sanko T.J."/>
            <person name="Bezuidenhout C."/>
            <person name="Mienie C."/>
            <person name="Adeleke R."/>
        </authorList>
    </citation>
    <scope>NUCLEOTIDE SEQUENCE [LARGE SCALE GENOMIC DNA]</scope>
    <source>
        <strain evidence="9 10">SC4-C13</strain>
    </source>
</reference>